<name>A0A915IHG3_ROMCU</name>
<accession>A0A915IHG3</accession>
<dbReference type="AlphaFoldDB" id="A0A915IHG3"/>
<protein>
    <submittedName>
        <fullName evidence="3">Uncharacterized protein</fullName>
    </submittedName>
</protein>
<evidence type="ECO:0000313" key="2">
    <source>
        <dbReference type="Proteomes" id="UP000887565"/>
    </source>
</evidence>
<dbReference type="Proteomes" id="UP000887565">
    <property type="component" value="Unplaced"/>
</dbReference>
<dbReference type="WBParaSite" id="nRc.2.0.1.t13616-RA">
    <property type="protein sequence ID" value="nRc.2.0.1.t13616-RA"/>
    <property type="gene ID" value="nRc.2.0.1.g13616"/>
</dbReference>
<evidence type="ECO:0000256" key="1">
    <source>
        <dbReference type="SAM" id="MobiDB-lite"/>
    </source>
</evidence>
<evidence type="ECO:0000313" key="3">
    <source>
        <dbReference type="WBParaSite" id="nRc.2.0.1.t13616-RA"/>
    </source>
</evidence>
<proteinExistence type="predicted"/>
<reference evidence="3" key="1">
    <citation type="submission" date="2022-11" db="UniProtKB">
        <authorList>
            <consortium name="WormBaseParasite"/>
        </authorList>
    </citation>
    <scope>IDENTIFICATION</scope>
</reference>
<sequence length="155" mass="18004">MIMPGRQGKYCALASTLYKMECNMVFSTLMLQYLVTVEWTNGDWAGWTFWRMANLIRHFGLCWLSQKHVESTAGLNDPAPRRILCTNPNNSKKSHRNPDSPSANNDIIKGKKGEIHFRPEYSPSGMEEQQEHYQRKVYREPKQPTHPHCENLILP</sequence>
<feature type="compositionally biased region" description="Basic and acidic residues" evidence="1">
    <location>
        <begin position="108"/>
        <end position="119"/>
    </location>
</feature>
<feature type="compositionally biased region" description="Basic and acidic residues" evidence="1">
    <location>
        <begin position="129"/>
        <end position="149"/>
    </location>
</feature>
<keyword evidence="2" id="KW-1185">Reference proteome</keyword>
<organism evidence="2 3">
    <name type="scientific">Romanomermis culicivorax</name>
    <name type="common">Nematode worm</name>
    <dbReference type="NCBI Taxonomy" id="13658"/>
    <lineage>
        <taxon>Eukaryota</taxon>
        <taxon>Metazoa</taxon>
        <taxon>Ecdysozoa</taxon>
        <taxon>Nematoda</taxon>
        <taxon>Enoplea</taxon>
        <taxon>Dorylaimia</taxon>
        <taxon>Mermithida</taxon>
        <taxon>Mermithoidea</taxon>
        <taxon>Mermithidae</taxon>
        <taxon>Romanomermis</taxon>
    </lineage>
</organism>
<feature type="region of interest" description="Disordered" evidence="1">
    <location>
        <begin position="76"/>
        <end position="155"/>
    </location>
</feature>